<keyword evidence="2" id="KW-1185">Reference proteome</keyword>
<accession>A0ABS1FZV0</accession>
<gene>
    <name evidence="1" type="ORF">JHL15_18445</name>
</gene>
<dbReference type="EMBL" id="JAENHK010000010">
    <property type="protein sequence ID" value="MBK1897753.1"/>
    <property type="molecule type" value="Genomic_DNA"/>
</dbReference>
<dbReference type="Proteomes" id="UP000628669">
    <property type="component" value="Unassembled WGS sequence"/>
</dbReference>
<sequence length="411" mass="47000">MKKILSLVALLTAIIISAQSRFEKGYIIMTNNERKEVLIKNLDWINNVENFSYKVDEQSSESIGTINDIKEFGVYGYSKYIAYKGPIEYSPEKLSDLSNTYEPEFKQANVFLKILVSGDKNLYAYTAQNTNKYFYSDISSDIKPLVYKKYNPEGNTLLVATNDTYLNQLKNIFKDDSDVESLVTQTKYTATSLTKIFQLHNEKSPTLSTKELQATKVNPKFNLSIRPGINLYSPLEMQGSPANEGFESKSGLRIGIEAELVLPFNKNKWSIIFEPTYSFYSSKKMTIPSNDKLYNISMDGYSFINLPIGVRHYMYLNNKSKIFINAQVNALTFKSGKAKSFDLDYNNYIYDNIKLSSTQSFNSCSFGIGYTYNNKYSIEIKYNTNNNIVDNSEVQTADIKYVSIIFGYNIF</sequence>
<evidence type="ECO:0008006" key="3">
    <source>
        <dbReference type="Google" id="ProtNLM"/>
    </source>
</evidence>
<evidence type="ECO:0000313" key="2">
    <source>
        <dbReference type="Proteomes" id="UP000628669"/>
    </source>
</evidence>
<proteinExistence type="predicted"/>
<evidence type="ECO:0000313" key="1">
    <source>
        <dbReference type="EMBL" id="MBK1897753.1"/>
    </source>
</evidence>
<reference evidence="2" key="1">
    <citation type="submission" date="2021-01" db="EMBL/GenBank/DDBJ databases">
        <title>Genome public.</title>
        <authorList>
            <person name="Liu C."/>
            <person name="Sun Q."/>
        </authorList>
    </citation>
    <scope>NUCLEOTIDE SEQUENCE [LARGE SCALE GENOMIC DNA]</scope>
    <source>
        <strain evidence="2">YIM B02567</strain>
    </source>
</reference>
<comment type="caution">
    <text evidence="1">The sequence shown here is derived from an EMBL/GenBank/DDBJ whole genome shotgun (WGS) entry which is preliminary data.</text>
</comment>
<protein>
    <recommendedName>
        <fullName evidence="3">Outer membrane protein beta-barrel domain-containing protein</fullName>
    </recommendedName>
</protein>
<dbReference type="RefSeq" id="WP_200248161.1">
    <property type="nucleotide sequence ID" value="NZ_JAENHK010000010.1"/>
</dbReference>
<name>A0ABS1FZV0_9FLAO</name>
<organism evidence="1 2">
    <name type="scientific">Chryseobacterium paridis</name>
    <dbReference type="NCBI Taxonomy" id="2800328"/>
    <lineage>
        <taxon>Bacteria</taxon>
        <taxon>Pseudomonadati</taxon>
        <taxon>Bacteroidota</taxon>
        <taxon>Flavobacteriia</taxon>
        <taxon>Flavobacteriales</taxon>
        <taxon>Weeksellaceae</taxon>
        <taxon>Chryseobacterium group</taxon>
        <taxon>Chryseobacterium</taxon>
    </lineage>
</organism>